<dbReference type="Proteomes" id="UP000268727">
    <property type="component" value="Unassembled WGS sequence"/>
</dbReference>
<dbReference type="InterPro" id="IPR023213">
    <property type="entry name" value="CAT-like_dom_sf"/>
</dbReference>
<sequence>MSKKSAVEDVLPLSSLQEGFLFHALYDRDGLDVYTVQMATELTGPVDVPALRAAADALLRRHANLRVGFRHKGLDRPVQVVRREVRAPWREVDLTGVADAEAEYAGLVDEERARRFDMARAPLLRFVLVALPGRVHRLLLTMHHILMDGWSTPVFLDELFTLYEHAGDDSSMPRVTPYRDYLGWLNRQDAAGALAAYDDVLAGLDGPTLVGAAADNASVVPEGVLVELDDELTDALTRTSRARGWTMNTLAQGAWGVVLGRYLGRRDVVFGGTVSGRPAELPGVETMLGLFINTLPVRVSWTGGQSLGDLLAAVQDRQAGLIAHQHVGLADVQRRTGHGELFDTTMVFENYPVDVDTAPVLGGGVRITDFQARDATHYPISLVGLPGERLAFRLDFRPDVLGRATVARMGEWLRLVLRAIAADPDRPVDAVDLLDADERDRILVDWNDTDHAVEPLHLTALLDRQAAATPDATAVVHGTDVRTYAELHADANRLARLLVEHGAGPETLVAVALPRGTSLVTTLLAVLKTGAGYLPLDPDQPAERLADMLGETRPVRLVTDAVLAPRLAALPVPALVLDELEHDTRSAEPLTDADRRAPLRLEHAAYVIYTSGSTGRPKGTLIEHRAAVNYLQWSVDAYPAVRSGAFLHSPVTFDLTVTGLYAPLISGGAVHLGDLADDGIDPASPTAAGFAYLKGTPSHLSVLDVLPDTYSPTAELVLGGEPLPGAQLDVWRKRHPGARVVNEYGPTETTVGCTSLVIEPDDEIPAEVLSLGRPLWNTQAYVLDDALRPVPPGVVGELYIAGANLARGYVARPGLTSGRFIANPYGPAGSRMYRTGDLARWGEHGDLLFAGRADDQVKIRGYRVELGEIESVLSRHPSTGPVGVVVREDQPGDQRLVAYVVPAEGGDFDPVALHAHVAAAVPDYMVPSAFVRLEALPLTTNGKLDRRGLPAPDVVGATTTTGRPPRNFTEEVLVGVFATVLNLPSVGVEDSFFDLGGHSLLATRLVSRVRSVLDVELSIRSVFEAPTPAALAVLAERARGTRHDVEVAPRPDVLPLSHAQRRLWFLDRLEEAAGMYNVPLPLRLTGRLDRDALTAAFRDVVARHESLRTTFPEVDGEPRQHVLPAPVLPVAHVEVDEDDLPAAIADALGHRFDLAGEIPCRVWLFELAPDEHVVLFLVHHIAGDGWSLTPLLRDLGAAYRARLAGSAPDLPPLPLQYADYTLWQRRVLGSDEDEGSALAAQVEFWRTRLAGLPEVLELPTDRPRPAVASYRGGRVPFRLDVDTHTKLVALARQTRTTVFMVLQAAVAALLTRLGAGTDIPLGTAVAGRSDEVLDDLVGFFVNTLVLRTDTSGDPTFKELLERVRQTDLAALAHQDVPFERLVEVLNPRRSLARHPLFQVMLVLQNTPEADLDLPDLAIDLEEVPGGAAKFDLLLDLRETHDQAGRPAGVEGDLEHALDLFDAPTARVLARRLVRLLETVVADPAIRLGEVDVLDPAERDRVLHTWNDTARPVPEVFVEQLIARQAGRTPDAIAVVAPDGTLTYAELDARADRLAALLVARGVRPETVVAVSLPRTSDAVVALLAVLRAGGAYVPLDPGHPAERIAFVLQDTRPVCVIADAGAADRLDVAADRLVRLDDPAVADRLTRPVAPPTPAVHGGSLAYVIHTSGSTGRPKGVAVTRRGMANLVAWAADHFTADELSSVLLSTSLNFDVSVFELFTPLTAGGRVEVVENLTTLVERGGWTGGLVSGVPSVFAQVLAAGVELDARAVVLAGEGLPASVYNDVRAALPAARIDNIYGPTEATVYTLQWGSTTPGPLDGPAPTGRPLWNTRAYVLDAALRPVPPGTPGELYLAGESLARGYVGRAALTAERFVADPFGRGGRLYRTGDLVRWGATGQLEYLGRSDDQVKLRGFRIELGEVEAALARHADVDRAAVVVREDRPGDKRLVGYVVPGRPLDPAAVLDTARAALPAYMVPAALVVLDAFPLNANGKLDRRALPAPDAAVIGDAAPRTPAEEVLCAVFADVLGLDRVGVDDGFFDLGGHSLLATRLVSQVRAAMGVELPLRAVFEAPTPALLAARATAAGAARRGVTRADRPEVVPLSFAQRRLWFLDRLEDANGMYNIPIALRLSGDLDVTALRAALGDVLARHESLRTVFPDADGTPRQLVVPAPEADEMLTRAFSVRTTDASVLRERLDDAAACTFDLSRELPLKAWLFELSPSEHVLLLVLHHIAGDGWSFTPLTRDLGHAYRARLAGHAPRLPELPVQYADYALWQADVLGEDGDPDSAGTAQLEFWRRQLDGVPDALELPADRRRPAVASHRGGLVRWHVDADLHADLLALARRSGASLFMVLQAAISAMLTRLGAGEDVVLGTAVAGRTDAALEDLVGFFVNTLVLRTDTSGDPAFTELLGRVRQTDLAAFAHQDLPFDRLVDALNPERSVARHPLFQVMLVLQNAPEPDLELPGLSLDLVDLGEGPAKFDLSFDLGETHRDGLPAGLEGTIQFAADLFDRATAEALGARLTRVLRAVAADAATPVSALPVLGEGERGIVLDVWGRNPSHRERGTVVGRFRAQVAKAPDAVALVDGDRELTYAEVDARARALAVHLLGHGVRAETRVAVLARRTAERTVATLATLYAGGAYVPLHDGNPVERHNLILADTSAAVLLTDRADLPAGLAAPAHVLDLTAGLPPAHDAELPTPHPDQLAYVIHTSGSTGVPKGAAVTHANVVELATDSIFTTGAHHRVLVHSSYAFDASTYEMWVPLLNGGTSIVDSPDEVDLAGLAAAIRRHDVTALWITAGLFRLVAQEAPETFAPLREVWTGGDVVSEHAVAAVRRACPDLVLVNGYGPTETTTFASRHAVLPGDVAASPLPIGAPMAGTALRVLDHRLQPVPPGVTGELYVAGGKLARGYLARPGLTAERFVPDPHGAPGDRAYRTGDLARWSRDGRLEFVGRTDGQVKLRGFRIEPGEVEAALTGRAGVTGAAVVVREDRPGERRLVAYLVGDDVDVAQARAVAAAALPDYSVPSAFVVLPELPLTVNGKVDRRALPAPHREATPVAVPRTAVEEALAGVFADVLGVERVGVDDGFFDLGGDSIMSIQLVSRARTAGWVFTPRDVFELKTVRRLADAAAPVAEQDDDVADRDGVGEVPLTPIVEWLRAGGGPVDGFNQSHVVATPAGLTAGHLVDALAAVLEHHDALRTRLRRDDDGGWALEVLPHGAVRAEEHVARVDVAGLTEGDLAAVVTEHTEAARRALRPDDAVMVRLVWFDAGPDAPGRLLVLAHHLVVDGVSWRILLPDLATAATAARLGVPPELPPVRTSWRRWAARLAEAATEPRWAGQLPHWLATADTAQPALAARPLDPRRDTLATARTAVVEVDPDVTTALLTTAPAAFRVSVDDVLLTGFGLAVREWLARRGERLPDGLLVDREGHGRHEDAVAPGLDLSRTVGWFTNLYPVRVDVPPLRWDDVLAAGEPVGTALKQVKEGLRAVPDHGLGYGLLRHLNPDTAGKLAACPAPQIGFNYLGRTSVGATGRDWTPLTDAGGAVGDDGLPFAHVLEVNAFTEDGADGPRLVAALSWPAALLDEPDVAALGGLWRDALAALAAHARDPRASGLTPSDVALVPLSQKNIDHLEAMMRKAGRS</sequence>
<evidence type="ECO:0000256" key="4">
    <source>
        <dbReference type="ARBA" id="ARBA00022553"/>
    </source>
</evidence>
<accession>A0A3N1H0S7</accession>
<evidence type="ECO:0000256" key="6">
    <source>
        <dbReference type="ARBA" id="ARBA00023194"/>
    </source>
</evidence>
<name>A0A3N1H0S7_9PSEU</name>
<dbReference type="FunFam" id="1.10.1200.10:FF:000016">
    <property type="entry name" value="Non-ribosomal peptide synthase"/>
    <property type="match status" value="2"/>
</dbReference>
<dbReference type="CDD" id="cd19540">
    <property type="entry name" value="LCL_NRPS-like"/>
    <property type="match status" value="2"/>
</dbReference>
<dbReference type="Gene3D" id="2.30.38.10">
    <property type="entry name" value="Luciferase, Domain 3"/>
    <property type="match status" value="3"/>
</dbReference>
<dbReference type="Gene3D" id="3.40.50.980">
    <property type="match status" value="6"/>
</dbReference>
<dbReference type="Gene3D" id="3.30.300.30">
    <property type="match status" value="3"/>
</dbReference>
<dbReference type="RefSeq" id="WP_123742041.1">
    <property type="nucleotide sequence ID" value="NZ_RJKM01000001.1"/>
</dbReference>
<dbReference type="SUPFAM" id="SSF47336">
    <property type="entry name" value="ACP-like"/>
    <property type="match status" value="3"/>
</dbReference>
<dbReference type="PROSITE" id="PS00012">
    <property type="entry name" value="PHOSPHOPANTETHEINE"/>
    <property type="match status" value="3"/>
</dbReference>
<dbReference type="NCBIfam" id="TIGR01733">
    <property type="entry name" value="AA-adenyl-dom"/>
    <property type="match status" value="3"/>
</dbReference>
<dbReference type="InterPro" id="IPR009081">
    <property type="entry name" value="PP-bd_ACP"/>
</dbReference>
<dbReference type="Gene3D" id="3.30.559.30">
    <property type="entry name" value="Nonribosomal peptide synthetase, condensation domain"/>
    <property type="match status" value="4"/>
</dbReference>
<dbReference type="Gene3D" id="1.10.1200.10">
    <property type="entry name" value="ACP-like"/>
    <property type="match status" value="3"/>
</dbReference>
<dbReference type="InterPro" id="IPR010071">
    <property type="entry name" value="AA_adenyl_dom"/>
</dbReference>
<dbReference type="CDD" id="cd12117">
    <property type="entry name" value="A_NRPS_Srf_like"/>
    <property type="match status" value="1"/>
</dbReference>
<comment type="cofactor">
    <cofactor evidence="1">
        <name>pantetheine 4'-phosphate</name>
        <dbReference type="ChEBI" id="CHEBI:47942"/>
    </cofactor>
</comment>
<dbReference type="FunFam" id="2.30.38.10:FF:000001">
    <property type="entry name" value="Non-ribosomal peptide synthetase PvdI"/>
    <property type="match status" value="3"/>
</dbReference>
<feature type="domain" description="Carrier" evidence="7">
    <location>
        <begin position="964"/>
        <end position="1039"/>
    </location>
</feature>
<gene>
    <name evidence="8" type="ORF">EDD40_1245</name>
</gene>
<protein>
    <submittedName>
        <fullName evidence="8">Non-ribosomal peptide synthase protein (TIGR01720 family)/amino acid adenylation domain-containing protein</fullName>
    </submittedName>
</protein>
<feature type="domain" description="Carrier" evidence="7">
    <location>
        <begin position="2011"/>
        <end position="2086"/>
    </location>
</feature>
<dbReference type="InterPro" id="IPR006162">
    <property type="entry name" value="Ppantetheine_attach_site"/>
</dbReference>
<feature type="domain" description="Carrier" evidence="7">
    <location>
        <begin position="3063"/>
        <end position="3137"/>
    </location>
</feature>
<dbReference type="FunFam" id="3.30.300.30:FF:000010">
    <property type="entry name" value="Enterobactin synthetase component F"/>
    <property type="match status" value="3"/>
</dbReference>
<dbReference type="InterPro" id="IPR045851">
    <property type="entry name" value="AMP-bd_C_sf"/>
</dbReference>
<dbReference type="NCBIfam" id="NF003417">
    <property type="entry name" value="PRK04813.1"/>
    <property type="match status" value="3"/>
</dbReference>
<dbReference type="GO" id="GO:0008610">
    <property type="term" value="P:lipid biosynthetic process"/>
    <property type="evidence" value="ECO:0007669"/>
    <property type="project" value="UniProtKB-ARBA"/>
</dbReference>
<dbReference type="GO" id="GO:0043041">
    <property type="term" value="P:amino acid activation for nonribosomal peptide biosynthetic process"/>
    <property type="evidence" value="ECO:0007669"/>
    <property type="project" value="TreeGrafter"/>
</dbReference>
<dbReference type="FunFam" id="3.40.50.980:FF:000001">
    <property type="entry name" value="Non-ribosomal peptide synthetase"/>
    <property type="match status" value="2"/>
</dbReference>
<dbReference type="SUPFAM" id="SSF52777">
    <property type="entry name" value="CoA-dependent acyltransferases"/>
    <property type="match status" value="8"/>
</dbReference>
<dbReference type="PROSITE" id="PS00455">
    <property type="entry name" value="AMP_BINDING"/>
    <property type="match status" value="3"/>
</dbReference>
<dbReference type="InterPro" id="IPR020806">
    <property type="entry name" value="PKS_PP-bd"/>
</dbReference>
<keyword evidence="6" id="KW-0045">Antibiotic biosynthesis</keyword>
<dbReference type="InterPro" id="IPR025110">
    <property type="entry name" value="AMP-bd_C"/>
</dbReference>
<organism evidence="8 9">
    <name type="scientific">Saccharothrix texasensis</name>
    <dbReference type="NCBI Taxonomy" id="103734"/>
    <lineage>
        <taxon>Bacteria</taxon>
        <taxon>Bacillati</taxon>
        <taxon>Actinomycetota</taxon>
        <taxon>Actinomycetes</taxon>
        <taxon>Pseudonocardiales</taxon>
        <taxon>Pseudonocardiaceae</taxon>
        <taxon>Saccharothrix</taxon>
    </lineage>
</organism>
<evidence type="ECO:0000256" key="2">
    <source>
        <dbReference type="ARBA" id="ARBA00006432"/>
    </source>
</evidence>
<dbReference type="Pfam" id="PF00501">
    <property type="entry name" value="AMP-binding"/>
    <property type="match status" value="3"/>
</dbReference>
<dbReference type="GO" id="GO:0017000">
    <property type="term" value="P:antibiotic biosynthetic process"/>
    <property type="evidence" value="ECO:0007669"/>
    <property type="project" value="UniProtKB-KW"/>
</dbReference>
<keyword evidence="4" id="KW-0597">Phosphoprotein</keyword>
<dbReference type="NCBIfam" id="TIGR01720">
    <property type="entry name" value="NRPS-para261"/>
    <property type="match status" value="1"/>
</dbReference>
<reference evidence="8 9" key="1">
    <citation type="submission" date="2018-11" db="EMBL/GenBank/DDBJ databases">
        <title>Sequencing the genomes of 1000 actinobacteria strains.</title>
        <authorList>
            <person name="Klenk H.-P."/>
        </authorList>
    </citation>
    <scope>NUCLEOTIDE SEQUENCE [LARGE SCALE GENOMIC DNA]</scope>
    <source>
        <strain evidence="8 9">DSM 44231</strain>
    </source>
</reference>
<dbReference type="CDD" id="cd19543">
    <property type="entry name" value="DCL_NRPS"/>
    <property type="match status" value="1"/>
</dbReference>
<evidence type="ECO:0000313" key="9">
    <source>
        <dbReference type="Proteomes" id="UP000268727"/>
    </source>
</evidence>
<evidence type="ECO:0000256" key="3">
    <source>
        <dbReference type="ARBA" id="ARBA00022450"/>
    </source>
</evidence>
<comment type="caution">
    <text evidence="8">The sequence shown here is derived from an EMBL/GenBank/DDBJ whole genome shotgun (WGS) entry which is preliminary data.</text>
</comment>
<evidence type="ECO:0000313" key="8">
    <source>
        <dbReference type="EMBL" id="ROP35986.1"/>
    </source>
</evidence>
<dbReference type="InterPro" id="IPR020845">
    <property type="entry name" value="AMP-binding_CS"/>
</dbReference>
<dbReference type="GO" id="GO:0044550">
    <property type="term" value="P:secondary metabolite biosynthetic process"/>
    <property type="evidence" value="ECO:0007669"/>
    <property type="project" value="TreeGrafter"/>
</dbReference>
<dbReference type="SMART" id="SM00823">
    <property type="entry name" value="PKS_PP"/>
    <property type="match status" value="3"/>
</dbReference>
<dbReference type="GO" id="GO:0005829">
    <property type="term" value="C:cytosol"/>
    <property type="evidence" value="ECO:0007669"/>
    <property type="project" value="TreeGrafter"/>
</dbReference>
<proteinExistence type="inferred from homology"/>
<dbReference type="Gene3D" id="3.30.559.10">
    <property type="entry name" value="Chloramphenicol acetyltransferase-like domain"/>
    <property type="match status" value="4"/>
</dbReference>
<evidence type="ECO:0000256" key="5">
    <source>
        <dbReference type="ARBA" id="ARBA00022737"/>
    </source>
</evidence>
<dbReference type="PANTHER" id="PTHR45527:SF1">
    <property type="entry name" value="FATTY ACID SYNTHASE"/>
    <property type="match status" value="1"/>
</dbReference>
<dbReference type="FunFam" id="3.30.559.30:FF:000001">
    <property type="entry name" value="Non-ribosomal peptide synthetase"/>
    <property type="match status" value="1"/>
</dbReference>
<dbReference type="CDD" id="cd05930">
    <property type="entry name" value="A_NRPS"/>
    <property type="match status" value="2"/>
</dbReference>
<dbReference type="Pfam" id="PF00550">
    <property type="entry name" value="PP-binding"/>
    <property type="match status" value="3"/>
</dbReference>
<dbReference type="Pfam" id="PF13193">
    <property type="entry name" value="AMP-binding_C"/>
    <property type="match status" value="3"/>
</dbReference>
<dbReference type="Pfam" id="PF00668">
    <property type="entry name" value="Condensation"/>
    <property type="match status" value="4"/>
</dbReference>
<keyword evidence="3" id="KW-0596">Phosphopantetheine</keyword>
<keyword evidence="5" id="KW-0677">Repeat</keyword>
<dbReference type="InterPro" id="IPR010060">
    <property type="entry name" value="NRPS_synth"/>
</dbReference>
<dbReference type="GO" id="GO:0031177">
    <property type="term" value="F:phosphopantetheine binding"/>
    <property type="evidence" value="ECO:0007669"/>
    <property type="project" value="InterPro"/>
</dbReference>
<evidence type="ECO:0000256" key="1">
    <source>
        <dbReference type="ARBA" id="ARBA00001957"/>
    </source>
</evidence>
<dbReference type="OrthoDB" id="2378856at2"/>
<keyword evidence="9" id="KW-1185">Reference proteome</keyword>
<dbReference type="FunFam" id="3.30.559.10:FF:000012">
    <property type="entry name" value="Non-ribosomal peptide synthetase"/>
    <property type="match status" value="1"/>
</dbReference>
<dbReference type="FunFam" id="1.10.1200.10:FF:000005">
    <property type="entry name" value="Nonribosomal peptide synthetase 1"/>
    <property type="match status" value="1"/>
</dbReference>
<dbReference type="InterPro" id="IPR036736">
    <property type="entry name" value="ACP-like_sf"/>
</dbReference>
<dbReference type="GO" id="GO:0003824">
    <property type="term" value="F:catalytic activity"/>
    <property type="evidence" value="ECO:0007669"/>
    <property type="project" value="InterPro"/>
</dbReference>
<dbReference type="PANTHER" id="PTHR45527">
    <property type="entry name" value="NONRIBOSOMAL PEPTIDE SYNTHETASE"/>
    <property type="match status" value="1"/>
</dbReference>
<comment type="similarity">
    <text evidence="2">Belongs to the ATP-dependent AMP-binding enzyme family.</text>
</comment>
<dbReference type="PROSITE" id="PS50075">
    <property type="entry name" value="CARRIER"/>
    <property type="match status" value="3"/>
</dbReference>
<dbReference type="InterPro" id="IPR001242">
    <property type="entry name" value="Condensation_dom"/>
</dbReference>
<dbReference type="SUPFAM" id="SSF56801">
    <property type="entry name" value="Acetyl-CoA synthetase-like"/>
    <property type="match status" value="3"/>
</dbReference>
<dbReference type="GO" id="GO:0072330">
    <property type="term" value="P:monocarboxylic acid biosynthetic process"/>
    <property type="evidence" value="ECO:0007669"/>
    <property type="project" value="UniProtKB-ARBA"/>
</dbReference>
<dbReference type="EMBL" id="RJKM01000001">
    <property type="protein sequence ID" value="ROP35986.1"/>
    <property type="molecule type" value="Genomic_DNA"/>
</dbReference>
<dbReference type="InterPro" id="IPR000873">
    <property type="entry name" value="AMP-dep_synth/lig_dom"/>
</dbReference>
<evidence type="ECO:0000259" key="7">
    <source>
        <dbReference type="PROSITE" id="PS50075"/>
    </source>
</evidence>